<dbReference type="Pfam" id="PF00076">
    <property type="entry name" value="RRM_1"/>
    <property type="match status" value="1"/>
</dbReference>
<proteinExistence type="predicted"/>
<sequence>MGNTHTHTHTHTQIHTHKYTHTNTHTQGRGTEGEGLLSASVQNQAAVMSRNLPPAAKGMDSKRFQGDSWVTHGPSRVIHIHSLPTSVTESEILCLALPFGKVSNLLFLKAKNQAFMEMSTQESAKAMVNYYTWMTPVLRGQPVHIQAYTPHCKELRVSNTPSQVAALSQVGALSREAACSQVSAPGQANASGQAAVPSQVGAQLCLPADDPYQAWNVAPATPASAVDTGLVVAGQGTVLRILVDNFFYRVTLEVLHQLFSRFGTVLKIITYTKNNRFQALLQYAHSMSAKCAKLCLDGQNIYDACCTLRISFSGLTNLIVKYNNDESRDYTRPDLPSDESQPSPVQVQNMASAFTAPVMTTASPYASTASLHNLAVPQAAGLATPEVLRALALKAIPEVASSMVTSGSPGVGNPVLLVANLNPEKVTPQSLFILFGAYGDVQRVKILFNRKENALVQMADGSQAELALKHLNGHKLYGKALCILPSKHQSVKLPREGKEDQDLTKEYVNSWLHRFKKPGSKNFQNIFPPSATLHLSNLPSSVSEEELKNLFSSSGGAVKAFKFFPKNRKMALIRMGSIEEAIQALIDLHGHPLGQNHHMRVSFSRITI</sequence>
<dbReference type="InterPro" id="IPR012677">
    <property type="entry name" value="Nucleotide-bd_a/b_plait_sf"/>
</dbReference>
<feature type="domain" description="RRM" evidence="6">
    <location>
        <begin position="414"/>
        <end position="488"/>
    </location>
</feature>
<protein>
    <recommendedName>
        <fullName evidence="6">RRM domain-containing protein</fullName>
    </recommendedName>
</protein>
<evidence type="ECO:0000256" key="2">
    <source>
        <dbReference type="ARBA" id="ARBA00022737"/>
    </source>
</evidence>
<dbReference type="Ensembl" id="ENSMSIT00000021144.1">
    <property type="protein sequence ID" value="ENSMSIP00000016690.1"/>
    <property type="gene ID" value="ENSMSIG00000013926.1"/>
</dbReference>
<dbReference type="Gene3D" id="3.30.70.330">
    <property type="match status" value="4"/>
</dbReference>
<dbReference type="Pfam" id="PF11835">
    <property type="entry name" value="RRM_8"/>
    <property type="match status" value="1"/>
</dbReference>
<dbReference type="FunFam" id="3.30.70.330:FF:000018">
    <property type="entry name" value="Polypyrimidine tract-binding protein 2 isoform 1"/>
    <property type="match status" value="1"/>
</dbReference>
<evidence type="ECO:0000259" key="6">
    <source>
        <dbReference type="PROSITE" id="PS50102"/>
    </source>
</evidence>
<dbReference type="InterPro" id="IPR000504">
    <property type="entry name" value="RRM_dom"/>
</dbReference>
<dbReference type="InterPro" id="IPR021790">
    <property type="entry name" value="PTBP1-like_RRM2"/>
</dbReference>
<dbReference type="InterPro" id="IPR006536">
    <property type="entry name" value="HnRNP-L/PTB"/>
</dbReference>
<name>A0A8C6H6W2_MUSSI</name>
<dbReference type="AlphaFoldDB" id="A0A8C6H6W2"/>
<feature type="region of interest" description="Disordered" evidence="5">
    <location>
        <begin position="1"/>
        <end position="34"/>
    </location>
</feature>
<feature type="domain" description="RRM" evidence="6">
    <location>
        <begin position="531"/>
        <end position="606"/>
    </location>
</feature>
<dbReference type="GeneTree" id="ENSGT01050000244924"/>
<dbReference type="Pfam" id="PF13893">
    <property type="entry name" value="RRM_5"/>
    <property type="match status" value="1"/>
</dbReference>
<dbReference type="PROSITE" id="PS50102">
    <property type="entry name" value="RRM"/>
    <property type="match status" value="4"/>
</dbReference>
<keyword evidence="3 4" id="KW-0694">RNA-binding</keyword>
<reference evidence="7" key="1">
    <citation type="submission" date="2025-08" db="UniProtKB">
        <authorList>
            <consortium name="Ensembl"/>
        </authorList>
    </citation>
    <scope>IDENTIFICATION</scope>
</reference>
<dbReference type="PANTHER" id="PTHR15592">
    <property type="entry name" value="MATRIN 3/NUCLEAR PROTEIN 220-RELATED"/>
    <property type="match status" value="1"/>
</dbReference>
<dbReference type="GO" id="GO:0003723">
    <property type="term" value="F:RNA binding"/>
    <property type="evidence" value="ECO:0007669"/>
    <property type="project" value="UniProtKB-UniRule"/>
</dbReference>
<dbReference type="NCBIfam" id="TIGR01649">
    <property type="entry name" value="hnRNP-L_PTB"/>
    <property type="match status" value="1"/>
</dbReference>
<feature type="compositionally biased region" description="Basic residues" evidence="5">
    <location>
        <begin position="1"/>
        <end position="20"/>
    </location>
</feature>
<dbReference type="Proteomes" id="UP000694415">
    <property type="component" value="Unplaced"/>
</dbReference>
<accession>A0A8C6H6W2</accession>
<feature type="domain" description="RRM" evidence="6">
    <location>
        <begin position="239"/>
        <end position="315"/>
    </location>
</feature>
<dbReference type="FunFam" id="3.30.70.330:FF:000036">
    <property type="entry name" value="polypyrimidine tract-binding protein 1 isoform X2"/>
    <property type="match status" value="1"/>
</dbReference>
<evidence type="ECO:0000256" key="3">
    <source>
        <dbReference type="ARBA" id="ARBA00022884"/>
    </source>
</evidence>
<dbReference type="GO" id="GO:0006397">
    <property type="term" value="P:mRNA processing"/>
    <property type="evidence" value="ECO:0007669"/>
    <property type="project" value="InterPro"/>
</dbReference>
<keyword evidence="8" id="KW-1185">Reference proteome</keyword>
<evidence type="ECO:0000256" key="5">
    <source>
        <dbReference type="SAM" id="MobiDB-lite"/>
    </source>
</evidence>
<evidence type="ECO:0000256" key="4">
    <source>
        <dbReference type="PROSITE-ProRule" id="PRU00176"/>
    </source>
</evidence>
<dbReference type="FunFam" id="3.30.70.330:FF:000341">
    <property type="entry name" value="Hephaestus, isoform C"/>
    <property type="match status" value="1"/>
</dbReference>
<dbReference type="GO" id="GO:0005634">
    <property type="term" value="C:nucleus"/>
    <property type="evidence" value="ECO:0007669"/>
    <property type="project" value="InterPro"/>
</dbReference>
<reference evidence="7" key="2">
    <citation type="submission" date="2025-09" db="UniProtKB">
        <authorList>
            <consortium name="Ensembl"/>
        </authorList>
    </citation>
    <scope>IDENTIFICATION</scope>
</reference>
<evidence type="ECO:0000256" key="1">
    <source>
        <dbReference type="ARBA" id="ARBA00022553"/>
    </source>
</evidence>
<evidence type="ECO:0000313" key="8">
    <source>
        <dbReference type="Proteomes" id="UP000694415"/>
    </source>
</evidence>
<keyword evidence="1" id="KW-0597">Phosphoprotein</keyword>
<feature type="domain" description="RRM" evidence="6">
    <location>
        <begin position="76"/>
        <end position="162"/>
    </location>
</feature>
<dbReference type="SMART" id="SM00360">
    <property type="entry name" value="RRM"/>
    <property type="match status" value="4"/>
</dbReference>
<evidence type="ECO:0000313" key="7">
    <source>
        <dbReference type="Ensembl" id="ENSMSIP00000016690.1"/>
    </source>
</evidence>
<dbReference type="InterPro" id="IPR035979">
    <property type="entry name" value="RBD_domain_sf"/>
</dbReference>
<keyword evidence="2" id="KW-0677">Repeat</keyword>
<organism evidence="7 8">
    <name type="scientific">Mus spicilegus</name>
    <name type="common">Mound-building mouse</name>
    <dbReference type="NCBI Taxonomy" id="10103"/>
    <lineage>
        <taxon>Eukaryota</taxon>
        <taxon>Metazoa</taxon>
        <taxon>Chordata</taxon>
        <taxon>Craniata</taxon>
        <taxon>Vertebrata</taxon>
        <taxon>Euteleostomi</taxon>
        <taxon>Mammalia</taxon>
        <taxon>Eutheria</taxon>
        <taxon>Euarchontoglires</taxon>
        <taxon>Glires</taxon>
        <taxon>Rodentia</taxon>
        <taxon>Myomorpha</taxon>
        <taxon>Muroidea</taxon>
        <taxon>Muridae</taxon>
        <taxon>Murinae</taxon>
        <taxon>Mus</taxon>
        <taxon>Mus</taxon>
    </lineage>
</organism>
<dbReference type="SUPFAM" id="SSF54928">
    <property type="entry name" value="RNA-binding domain, RBD"/>
    <property type="match status" value="4"/>
</dbReference>